<keyword evidence="2" id="KW-1133">Transmembrane helix</keyword>
<keyword evidence="2" id="KW-0812">Transmembrane</keyword>
<dbReference type="InterPro" id="IPR050697">
    <property type="entry name" value="Adenylyl/Guanylyl_Cyclase_3/4"/>
</dbReference>
<reference evidence="5" key="1">
    <citation type="submission" date="2016-11" db="EMBL/GenBank/DDBJ databases">
        <title>Mesorhizobium oceanicum sp. nov., isolated from deep seawater in South China Sea.</title>
        <authorList>
            <person name="Fu G.-Y."/>
        </authorList>
    </citation>
    <scope>NUCLEOTIDE SEQUENCE [LARGE SCALE GENOMIC DNA]</scope>
    <source>
        <strain evidence="5">B7</strain>
    </source>
</reference>
<dbReference type="GO" id="GO:0006171">
    <property type="term" value="P:cAMP biosynthetic process"/>
    <property type="evidence" value="ECO:0007669"/>
    <property type="project" value="TreeGrafter"/>
</dbReference>
<dbReference type="CDD" id="cd07302">
    <property type="entry name" value="CHD"/>
    <property type="match status" value="1"/>
</dbReference>
<feature type="transmembrane region" description="Helical" evidence="2">
    <location>
        <begin position="241"/>
        <end position="258"/>
    </location>
</feature>
<dbReference type="GO" id="GO:0004016">
    <property type="term" value="F:adenylate cyclase activity"/>
    <property type="evidence" value="ECO:0007669"/>
    <property type="project" value="UniProtKB-ARBA"/>
</dbReference>
<gene>
    <name evidence="4" type="ORF">BSQ44_07225</name>
</gene>
<evidence type="ECO:0000256" key="2">
    <source>
        <dbReference type="SAM" id="Phobius"/>
    </source>
</evidence>
<evidence type="ECO:0000313" key="5">
    <source>
        <dbReference type="Proteomes" id="UP000182840"/>
    </source>
</evidence>
<feature type="transmembrane region" description="Helical" evidence="2">
    <location>
        <begin position="218"/>
        <end position="235"/>
    </location>
</feature>
<dbReference type="PANTHER" id="PTHR43081">
    <property type="entry name" value="ADENYLATE CYCLASE, TERMINAL-DIFFERENTIATION SPECIFIC-RELATED"/>
    <property type="match status" value="1"/>
</dbReference>
<name>A0A1L3SP32_9HYPH</name>
<dbReference type="EMBL" id="CP018171">
    <property type="protein sequence ID" value="APH71187.1"/>
    <property type="molecule type" value="Genomic_DNA"/>
</dbReference>
<dbReference type="InterPro" id="IPR029787">
    <property type="entry name" value="Nucleotide_cyclase"/>
</dbReference>
<protein>
    <submittedName>
        <fullName evidence="4">Adenylate/guanylate cyclase domain-containing protein</fullName>
    </submittedName>
</protein>
<dbReference type="PANTHER" id="PTHR43081:SF19">
    <property type="entry name" value="PH-SENSITIVE ADENYLATE CYCLASE RV1264"/>
    <property type="match status" value="1"/>
</dbReference>
<dbReference type="AlphaFoldDB" id="A0A1L3SP32"/>
<feature type="domain" description="Guanylate cyclase" evidence="3">
    <location>
        <begin position="10"/>
        <end position="124"/>
    </location>
</feature>
<dbReference type="OrthoDB" id="9807521at2"/>
<proteinExistence type="predicted"/>
<feature type="region of interest" description="Disordered" evidence="1">
    <location>
        <begin position="174"/>
        <end position="206"/>
    </location>
</feature>
<dbReference type="PROSITE" id="PS50125">
    <property type="entry name" value="GUANYLATE_CYCLASE_2"/>
    <property type="match status" value="1"/>
</dbReference>
<dbReference type="Pfam" id="PF00211">
    <property type="entry name" value="Guanylate_cyc"/>
    <property type="match status" value="1"/>
</dbReference>
<evidence type="ECO:0000259" key="3">
    <source>
        <dbReference type="PROSITE" id="PS50125"/>
    </source>
</evidence>
<dbReference type="SUPFAM" id="SSF55073">
    <property type="entry name" value="Nucleotide cyclase"/>
    <property type="match status" value="1"/>
</dbReference>
<evidence type="ECO:0000256" key="1">
    <source>
        <dbReference type="SAM" id="MobiDB-lite"/>
    </source>
</evidence>
<dbReference type="Proteomes" id="UP000182840">
    <property type="component" value="Chromosome"/>
</dbReference>
<dbReference type="KEGG" id="meso:BSQ44_07225"/>
<sequence>MAATTRKLTTVFAADVQGYSRLMEHDEEGTLATLKQYREAMGRLVETHNGRVVNTWGDAVIAEFGSVVEAVRAAIDVQNELAQRNAARPQEARMFFRIGINLGDVIVDGDDIYGDGVNIAARLQSEAEPGGILISSTVYEQVRNKVAVGFDFLGDLAVKNIEERVPSYSVRIGGEAARPRRPEAPPSASDPASWGRNAPPAPAPAGSLASRLPIPKEFAGLAIAAAVVTAINLFTWGGDFWAKWPLLGIAVAAAIRFLRYSGRGRRER</sequence>
<evidence type="ECO:0000313" key="4">
    <source>
        <dbReference type="EMBL" id="APH71187.1"/>
    </source>
</evidence>
<dbReference type="Gene3D" id="3.30.70.1230">
    <property type="entry name" value="Nucleotide cyclase"/>
    <property type="match status" value="1"/>
</dbReference>
<dbReference type="GO" id="GO:0035556">
    <property type="term" value="P:intracellular signal transduction"/>
    <property type="evidence" value="ECO:0007669"/>
    <property type="project" value="InterPro"/>
</dbReference>
<organism evidence="4 5">
    <name type="scientific">Aquibium oceanicum</name>
    <dbReference type="NCBI Taxonomy" id="1670800"/>
    <lineage>
        <taxon>Bacteria</taxon>
        <taxon>Pseudomonadati</taxon>
        <taxon>Pseudomonadota</taxon>
        <taxon>Alphaproteobacteria</taxon>
        <taxon>Hyphomicrobiales</taxon>
        <taxon>Phyllobacteriaceae</taxon>
        <taxon>Aquibium</taxon>
    </lineage>
</organism>
<keyword evidence="2" id="KW-0472">Membrane</keyword>
<keyword evidence="5" id="KW-1185">Reference proteome</keyword>
<dbReference type="InterPro" id="IPR001054">
    <property type="entry name" value="A/G_cyclase"/>
</dbReference>
<accession>A0A1L3SP32</accession>
<dbReference type="RefSeq" id="WP_072602592.1">
    <property type="nucleotide sequence ID" value="NZ_CP018171.1"/>
</dbReference>
<dbReference type="STRING" id="1670800.BSQ44_07225"/>